<dbReference type="InterPro" id="IPR027417">
    <property type="entry name" value="P-loop_NTPase"/>
</dbReference>
<dbReference type="Gene3D" id="3.40.50.300">
    <property type="entry name" value="P-loop containing nucleotide triphosphate hydrolases"/>
    <property type="match status" value="1"/>
</dbReference>
<name>A0AAV1EF84_OLDCO</name>
<feature type="domain" description="NB-ARC" evidence="1">
    <location>
        <begin position="109"/>
        <end position="159"/>
    </location>
</feature>
<evidence type="ECO:0000259" key="1">
    <source>
        <dbReference type="Pfam" id="PF00931"/>
    </source>
</evidence>
<sequence length="165" mass="18675">MTPSICSTILPACISHFARKKSFLKALVQEFENENTIPVQRKCIKQLENIPMEGKLVQEFDNVFRQVAYSSREIVEAIAEAFKGGAVSRFSHSREDVMATCWQVFSANIISRLLDPVKQFRVVCISGGKGVANTTLAQVVYLDDSLRRHFDCIAWARVGDPWKDY</sequence>
<gene>
    <name evidence="2" type="ORF">OLC1_LOCUS24202</name>
</gene>
<evidence type="ECO:0000313" key="2">
    <source>
        <dbReference type="EMBL" id="CAI9118300.1"/>
    </source>
</evidence>
<dbReference type="AlphaFoldDB" id="A0AAV1EF84"/>
<keyword evidence="3" id="KW-1185">Reference proteome</keyword>
<proteinExistence type="predicted"/>
<protein>
    <submittedName>
        <fullName evidence="2">OLC1v1019852C1</fullName>
    </submittedName>
</protein>
<dbReference type="Proteomes" id="UP001161247">
    <property type="component" value="Chromosome 9"/>
</dbReference>
<reference evidence="2" key="1">
    <citation type="submission" date="2023-03" db="EMBL/GenBank/DDBJ databases">
        <authorList>
            <person name="Julca I."/>
        </authorList>
    </citation>
    <scope>NUCLEOTIDE SEQUENCE</scope>
</reference>
<dbReference type="EMBL" id="OX459126">
    <property type="protein sequence ID" value="CAI9118300.1"/>
    <property type="molecule type" value="Genomic_DNA"/>
</dbReference>
<dbReference type="GO" id="GO:0043531">
    <property type="term" value="F:ADP binding"/>
    <property type="evidence" value="ECO:0007669"/>
    <property type="project" value="InterPro"/>
</dbReference>
<dbReference type="Pfam" id="PF00931">
    <property type="entry name" value="NB-ARC"/>
    <property type="match status" value="1"/>
</dbReference>
<organism evidence="2 3">
    <name type="scientific">Oldenlandia corymbosa var. corymbosa</name>
    <dbReference type="NCBI Taxonomy" id="529605"/>
    <lineage>
        <taxon>Eukaryota</taxon>
        <taxon>Viridiplantae</taxon>
        <taxon>Streptophyta</taxon>
        <taxon>Embryophyta</taxon>
        <taxon>Tracheophyta</taxon>
        <taxon>Spermatophyta</taxon>
        <taxon>Magnoliopsida</taxon>
        <taxon>eudicotyledons</taxon>
        <taxon>Gunneridae</taxon>
        <taxon>Pentapetalae</taxon>
        <taxon>asterids</taxon>
        <taxon>lamiids</taxon>
        <taxon>Gentianales</taxon>
        <taxon>Rubiaceae</taxon>
        <taxon>Rubioideae</taxon>
        <taxon>Spermacoceae</taxon>
        <taxon>Hedyotis-Oldenlandia complex</taxon>
        <taxon>Oldenlandia</taxon>
    </lineage>
</organism>
<dbReference type="InterPro" id="IPR002182">
    <property type="entry name" value="NB-ARC"/>
</dbReference>
<accession>A0AAV1EF84</accession>
<evidence type="ECO:0000313" key="3">
    <source>
        <dbReference type="Proteomes" id="UP001161247"/>
    </source>
</evidence>